<organism evidence="4 5">
    <name type="scientific">Sphingobacterium athyrii</name>
    <dbReference type="NCBI Taxonomy" id="2152717"/>
    <lineage>
        <taxon>Bacteria</taxon>
        <taxon>Pseudomonadati</taxon>
        <taxon>Bacteroidota</taxon>
        <taxon>Sphingobacteriia</taxon>
        <taxon>Sphingobacteriales</taxon>
        <taxon>Sphingobacteriaceae</taxon>
        <taxon>Sphingobacterium</taxon>
    </lineage>
</organism>
<evidence type="ECO:0000256" key="2">
    <source>
        <dbReference type="ARBA" id="ARBA00022737"/>
    </source>
</evidence>
<comment type="caution">
    <text evidence="4">The sequence shown here is derived from an EMBL/GenBank/DDBJ whole genome shotgun (WGS) entry which is preliminary data.</text>
</comment>
<evidence type="ECO:0008006" key="6">
    <source>
        <dbReference type="Google" id="ProtNLM"/>
    </source>
</evidence>
<dbReference type="OrthoDB" id="8532199at2"/>
<dbReference type="SUPFAM" id="SSF52047">
    <property type="entry name" value="RNI-like"/>
    <property type="match status" value="1"/>
</dbReference>
<dbReference type="PANTHER" id="PTHR48051:SF1">
    <property type="entry name" value="RAS SUPPRESSOR PROTEIN 1"/>
    <property type="match status" value="1"/>
</dbReference>
<feature type="signal peptide" evidence="3">
    <location>
        <begin position="1"/>
        <end position="19"/>
    </location>
</feature>
<keyword evidence="1" id="KW-0433">Leucine-rich repeat</keyword>
<keyword evidence="2" id="KW-0677">Repeat</keyword>
<dbReference type="SMART" id="SM00369">
    <property type="entry name" value="LRR_TYP"/>
    <property type="match status" value="3"/>
</dbReference>
<evidence type="ECO:0000313" key="5">
    <source>
        <dbReference type="Proteomes" id="UP000250831"/>
    </source>
</evidence>
<dbReference type="InterPro" id="IPR003591">
    <property type="entry name" value="Leu-rich_rpt_typical-subtyp"/>
</dbReference>
<name>A0A363NP52_9SPHI</name>
<gene>
    <name evidence="4" type="ORF">DCO56_20400</name>
</gene>
<dbReference type="RefSeq" id="WP_108635601.1">
    <property type="nucleotide sequence ID" value="NZ_QCXX01000006.1"/>
</dbReference>
<dbReference type="GO" id="GO:0005737">
    <property type="term" value="C:cytoplasm"/>
    <property type="evidence" value="ECO:0007669"/>
    <property type="project" value="TreeGrafter"/>
</dbReference>
<accession>A0A363NP52</accession>
<proteinExistence type="predicted"/>
<evidence type="ECO:0000256" key="3">
    <source>
        <dbReference type="SAM" id="SignalP"/>
    </source>
</evidence>
<dbReference type="Gene3D" id="3.80.10.10">
    <property type="entry name" value="Ribonuclease Inhibitor"/>
    <property type="match status" value="1"/>
</dbReference>
<reference evidence="4 5" key="1">
    <citation type="submission" date="2018-04" db="EMBL/GenBank/DDBJ databases">
        <title>Sphingobacterium sp. M46 Genome.</title>
        <authorList>
            <person name="Cheng J."/>
            <person name="Li Y."/>
        </authorList>
    </citation>
    <scope>NUCLEOTIDE SEQUENCE [LARGE SCALE GENOMIC DNA]</scope>
    <source>
        <strain evidence="4 5">M46</strain>
    </source>
</reference>
<dbReference type="EMBL" id="QCXX01000006">
    <property type="protein sequence ID" value="PUV22572.1"/>
    <property type="molecule type" value="Genomic_DNA"/>
</dbReference>
<keyword evidence="5" id="KW-1185">Reference proteome</keyword>
<dbReference type="AlphaFoldDB" id="A0A363NP52"/>
<dbReference type="PANTHER" id="PTHR48051">
    <property type="match status" value="1"/>
</dbReference>
<dbReference type="InterPro" id="IPR032675">
    <property type="entry name" value="LRR_dom_sf"/>
</dbReference>
<dbReference type="SMART" id="SM00364">
    <property type="entry name" value="LRR_BAC"/>
    <property type="match status" value="4"/>
</dbReference>
<evidence type="ECO:0000256" key="1">
    <source>
        <dbReference type="ARBA" id="ARBA00022614"/>
    </source>
</evidence>
<sequence>MKKYIIVFSLSLLTLTVAAQKRRKKQVPPPKEFIPVVKPDYITNGSAADALSVPMPTTSSVPILYTIAPVPIHATTIEGKEMRFKNIEELTTTDLSKLKELSFRSVGSGKSIDSGILQQIIERATQLEILGIDNFELAVFPEIKTAHHHLKKLALRKNKLTSLPASISNLTALTAFDCDNPLAELPPSFTQLKNLEELGLYNHLFTAFPAEIFSLSQLSILYLSGNYKSETKLKELPDLFQQLPELKELGIQNAELSSLPRSIATLKKLDHANFSNNQFKSFPEVLATNPKLVYVPFDDNPLQWEPFLASIKKIQWRGLFFLYETGFTKKQYEQLQKILSKIDVYYDGMND</sequence>
<keyword evidence="3" id="KW-0732">Signal</keyword>
<protein>
    <recommendedName>
        <fullName evidence="6">Leucine-rich repeat domain-containing protein</fullName>
    </recommendedName>
</protein>
<dbReference type="Proteomes" id="UP000250831">
    <property type="component" value="Unassembled WGS sequence"/>
</dbReference>
<evidence type="ECO:0000313" key="4">
    <source>
        <dbReference type="EMBL" id="PUV22572.1"/>
    </source>
</evidence>
<feature type="chain" id="PRO_5016941772" description="Leucine-rich repeat domain-containing protein" evidence="3">
    <location>
        <begin position="20"/>
        <end position="351"/>
    </location>
</feature>
<dbReference type="InterPro" id="IPR050216">
    <property type="entry name" value="LRR_domain-containing"/>
</dbReference>